<organism evidence="2">
    <name type="scientific">human gut metagenome</name>
    <dbReference type="NCBI Taxonomy" id="408170"/>
    <lineage>
        <taxon>unclassified sequences</taxon>
        <taxon>metagenomes</taxon>
        <taxon>organismal metagenomes</taxon>
    </lineage>
</organism>
<feature type="non-terminal residue" evidence="2">
    <location>
        <position position="213"/>
    </location>
</feature>
<evidence type="ECO:0000256" key="1">
    <source>
        <dbReference type="SAM" id="Phobius"/>
    </source>
</evidence>
<dbReference type="EMBL" id="AJWZ01005500">
    <property type="protein sequence ID" value="EKC62403.1"/>
    <property type="molecule type" value="Genomic_DNA"/>
</dbReference>
<dbReference type="GO" id="GO:0016746">
    <property type="term" value="F:acyltransferase activity"/>
    <property type="evidence" value="ECO:0007669"/>
    <property type="project" value="TreeGrafter"/>
</dbReference>
<proteinExistence type="predicted"/>
<evidence type="ECO:0000313" key="2">
    <source>
        <dbReference type="EMBL" id="EKC62403.1"/>
    </source>
</evidence>
<dbReference type="PANTHER" id="PTHR13285:SF18">
    <property type="entry name" value="PROTEIN-CYSTEINE N-PALMITOYLTRANSFERASE RASP"/>
    <property type="match status" value="1"/>
</dbReference>
<feature type="transmembrane region" description="Helical" evidence="1">
    <location>
        <begin position="34"/>
        <end position="53"/>
    </location>
</feature>
<name>K1SXG5_9ZZZZ</name>
<reference evidence="2" key="1">
    <citation type="journal article" date="2013" name="Environ. Microbiol.">
        <title>Microbiota from the distal guts of lean and obese adolescents exhibit partial functional redundancy besides clear differences in community structure.</title>
        <authorList>
            <person name="Ferrer M."/>
            <person name="Ruiz A."/>
            <person name="Lanza F."/>
            <person name="Haange S.B."/>
            <person name="Oberbach A."/>
            <person name="Till H."/>
            <person name="Bargiela R."/>
            <person name="Campoy C."/>
            <person name="Segura M.T."/>
            <person name="Richter M."/>
            <person name="von Bergen M."/>
            <person name="Seifert J."/>
            <person name="Suarez A."/>
        </authorList>
    </citation>
    <scope>NUCLEOTIDE SEQUENCE</scope>
</reference>
<protein>
    <submittedName>
        <fullName evidence="2">Membrane protein involved in D-alanine export</fullName>
    </submittedName>
</protein>
<gene>
    <name evidence="2" type="ORF">OBE_07995</name>
</gene>
<accession>K1SXG5</accession>
<dbReference type="InterPro" id="IPR051085">
    <property type="entry name" value="MB_O-acyltransferase"/>
</dbReference>
<keyword evidence="1" id="KW-1133">Transmembrane helix</keyword>
<dbReference type="AlphaFoldDB" id="K1SXG5"/>
<keyword evidence="1" id="KW-0812">Transmembrane</keyword>
<dbReference type="PANTHER" id="PTHR13285">
    <property type="entry name" value="ACYLTRANSFERASE"/>
    <property type="match status" value="1"/>
</dbReference>
<comment type="caution">
    <text evidence="2">The sequence shown here is derived from an EMBL/GenBank/DDBJ whole genome shotgun (WGS) entry which is preliminary data.</text>
</comment>
<sequence length="213" mass="24041">MDFMDKTKCNDETAGMQRTEAGTIKKAYKKKEKAILVFGICVLLGILAYLKYYNFFIQNVNVLLAQGGSSLALGTKQMLIPVGISFYTLQAIGYMADVYWEKVEVFRHPGKIALFLGFFPQIMEGPISSYAQTADTLFEGNPLTMENLAQGSARIFWGLFKKLLIADRLYLLVDVIFNNYQYHYGEMIVIVAIAYTTQLYMEFSGCMDIIIGS</sequence>
<keyword evidence="1" id="KW-0472">Membrane</keyword>